<name>A0A9P1C0I4_9DINO</name>
<dbReference type="GO" id="GO:0005634">
    <property type="term" value="C:nucleus"/>
    <property type="evidence" value="ECO:0007669"/>
    <property type="project" value="UniProtKB-SubCell"/>
</dbReference>
<comment type="subcellular location">
    <subcellularLocation>
        <location evidence="3">Cytoplasm</location>
    </subcellularLocation>
    <subcellularLocation>
        <location evidence="2">Membrane</location>
        <topology evidence="2">Multi-pass membrane protein</topology>
    </subcellularLocation>
    <subcellularLocation>
        <location evidence="1">Nucleus</location>
    </subcellularLocation>
</comment>
<evidence type="ECO:0000256" key="13">
    <source>
        <dbReference type="ARBA" id="ARBA00023098"/>
    </source>
</evidence>
<evidence type="ECO:0000256" key="14">
    <source>
        <dbReference type="ARBA" id="ARBA00023180"/>
    </source>
</evidence>
<dbReference type="GO" id="GO:0016887">
    <property type="term" value="F:ATP hydrolysis activity"/>
    <property type="evidence" value="ECO:0007669"/>
    <property type="project" value="InterPro"/>
</dbReference>
<accession>A0A9P1C0I4</accession>
<evidence type="ECO:0000256" key="6">
    <source>
        <dbReference type="ARBA" id="ARBA00022490"/>
    </source>
</evidence>
<sequence>MSVRASMMLWLMGSFALAVGAVSPSNGSMAVKFGGEEEIPCFLQVSMERQLPQAPEKKHHTHFHLGERWPLWVIRNHMQKGVVTPKSNSSGWQVAYEPEKVTPLLHSLGQFSKGMVIFLYVCLMIMVLAWLMRGLPKKAPQDKKVKDGCPRTWLIFLCSTYGFIYFTTDQYAPSLPQMGVDLSGSQDLMIATVQMNFVTKSALGLVIAGISDYVGRRPVMVCCLPLLALASFACGCAPNADWFVAARFLQSLGEAVEPLIFAACRDYFAKPEDRIMVITAVELISSTAQMVAPIFGGFSSVVFGWRFSFFCLALVWGLHAAYAARYMIESCPDAQQEEKEGSYFFGIRKILAPASLFLLLTESCVIVPFQVFNANFGYVAQVNYGQSAVATAFFFLGWSVVDAVGIIVMQWWQYASGLSIHLVSRTVMVMFCLTGIFSLYLGSFADHLSSYLTASFLQSLLNAAALILLNVLYFEPLEQCAGLAASFEILAQDFLPCFYSMICTQSLIHSGVESYMDLQSVSFVAAPIFYLGYELVSRADLKVLGVTDVATGLDSADIWGEDDILTDELKRASPDEINQRIRLLENDIRVMKSEQQRLTHEMKTIEEKTKDNKEKIKLNRQLPHLVANVAEILELEPDEDDEDGAMQDIDTQRDGKSLVVKTTTRQTIFLPVIGLVEAEDLKPNDLVGVNKDSYLVLDKLPPEYDSRVKAMEVDERPTDQYSDIGGLEKQIQELQEAIVLPMTHKERFENIGIQPPKGVLMHGPPGTGKTMMARACAAATQATFLKLAGPQLVQMFIGDGAKIVRDAFVLAKEKAPSIIFIDELDAIGQKRSGGGELSGVREVQRTMLELLNQLDGFTNQTTVKIIAATNRPDTLDPALLRSGRLDRKIELPHPNEDSRARIMQIHSRKMNYKKDDVNFVELARSTDDFNGAQLKAVCVEAGMEALRRGASELCHEDYVAGIAAVQATGAFVGLDWWNSGKPTLQHSAVLQTSDGSPMKLLVAAAFVALVAPLQAIKASRGIHPNLAPLFNVRTDFARTDLDKFKGVAAKLDNVTNQIVVVNEVKVGPSGPSGHAAWAHLADRLNETGWMELHVSTPHEAFFSNDVKMYSAGLLEGLLSAERMSQFYSNFYPLLQPDEDSSRALLNIRNLFNLQVQHVMHQCGLSGGLGEEPEDPYWKQVRYLFLQMWGLKDAYNVVAQEKGVSTIDMVDMFFINSHAELGEMMQAYSPEATAARAGELSQGKKKVFLQMDLKEELLKESQRKGENSIPVEVDRDEKLRLAKRGHCSALVRLAPSNGELLVGHTTWSDYSKMTRVFKYYNFHLPLSFQSSHLIALSSYPGCVSSTDDFYMLDSGLTVMDTTLEVLNPRVYDRISEDPHRPRLPRFLHVMAVNRVAKTGTQWTSMLSSESLGTGNSQWLVVDYNRFTPGQPLRDGALRLLEQLPGISHQADLTSELSAKGYWGSFNRPFFQDIRQMSGHEQAEARWGSFYSFEAAPRAEMLQRYGAGVGDLSGMRDAMTKNNPKDTVVGQPSGPGHAIMARLDLDAMVNNIPNGGIDAKVTNSCLLKKMKCQAISGPSHQMLPAFRWTSE</sequence>
<gene>
    <name evidence="20" type="ORF">C1SCF055_LOCUS10495</name>
</gene>
<dbReference type="InterPro" id="IPR050221">
    <property type="entry name" value="26S_Proteasome_ATPase"/>
</dbReference>
<dbReference type="OrthoDB" id="443524at2759"/>
<dbReference type="Pfam" id="PF07690">
    <property type="entry name" value="MFS_1"/>
    <property type="match status" value="1"/>
</dbReference>
<dbReference type="GO" id="GO:0005737">
    <property type="term" value="C:cytoplasm"/>
    <property type="evidence" value="ECO:0007669"/>
    <property type="project" value="UniProtKB-SubCell"/>
</dbReference>
<dbReference type="Gene3D" id="2.40.50.140">
    <property type="entry name" value="Nucleic acid-binding proteins"/>
    <property type="match status" value="1"/>
</dbReference>
<dbReference type="Pfam" id="PF04916">
    <property type="entry name" value="Phospholip_B"/>
    <property type="match status" value="1"/>
</dbReference>
<feature type="transmembrane region" description="Helical" evidence="17">
    <location>
        <begin position="152"/>
        <end position="168"/>
    </location>
</feature>
<dbReference type="Pfam" id="PF16450">
    <property type="entry name" value="Prot_ATP_ID_OB_C"/>
    <property type="match status" value="1"/>
</dbReference>
<dbReference type="Pfam" id="PF17862">
    <property type="entry name" value="AAA_lid_3"/>
    <property type="match status" value="1"/>
</dbReference>
<dbReference type="SUPFAM" id="SSF52540">
    <property type="entry name" value="P-loop containing nucleoside triphosphate hydrolases"/>
    <property type="match status" value="1"/>
</dbReference>
<keyword evidence="7 18" id="KW-0732">Signal</keyword>
<dbReference type="PANTHER" id="PTHR23073">
    <property type="entry name" value="26S PROTEASOME REGULATORY SUBUNIT"/>
    <property type="match status" value="1"/>
</dbReference>
<dbReference type="GO" id="GO:0022857">
    <property type="term" value="F:transmembrane transporter activity"/>
    <property type="evidence" value="ECO:0007669"/>
    <property type="project" value="InterPro"/>
</dbReference>
<evidence type="ECO:0000313" key="23">
    <source>
        <dbReference type="Proteomes" id="UP001152797"/>
    </source>
</evidence>
<dbReference type="InterPro" id="IPR032501">
    <property type="entry name" value="Prot_ATP_ID_OB_2nd"/>
</dbReference>
<dbReference type="GO" id="GO:0000502">
    <property type="term" value="C:proteasome complex"/>
    <property type="evidence" value="ECO:0007669"/>
    <property type="project" value="UniProtKB-KW"/>
</dbReference>
<dbReference type="InterPro" id="IPR036259">
    <property type="entry name" value="MFS_trans_sf"/>
</dbReference>
<dbReference type="FunFam" id="2.40.50.140:FF:000076">
    <property type="entry name" value="26S protease regulatory subunit 6A"/>
    <property type="match status" value="1"/>
</dbReference>
<feature type="transmembrane region" description="Helical" evidence="17">
    <location>
        <begin position="188"/>
        <end position="210"/>
    </location>
</feature>
<feature type="transmembrane region" description="Helical" evidence="17">
    <location>
        <begin position="349"/>
        <end position="372"/>
    </location>
</feature>
<evidence type="ECO:0000256" key="16">
    <source>
        <dbReference type="SAM" id="Coils"/>
    </source>
</evidence>
<dbReference type="EMBL" id="CAMXCT010000753">
    <property type="protein sequence ID" value="CAI3982831.1"/>
    <property type="molecule type" value="Genomic_DNA"/>
</dbReference>
<keyword evidence="10" id="KW-0067">ATP-binding</keyword>
<dbReference type="SUPFAM" id="SSF103473">
    <property type="entry name" value="MFS general substrate transporter"/>
    <property type="match status" value="1"/>
</dbReference>
<feature type="transmembrane region" description="Helical" evidence="17">
    <location>
        <begin position="275"/>
        <end position="295"/>
    </location>
</feature>
<dbReference type="InterPro" id="IPR003959">
    <property type="entry name" value="ATPase_AAA_core"/>
</dbReference>
<keyword evidence="9" id="KW-0378">Hydrolase</keyword>
<keyword evidence="13" id="KW-0443">Lipid metabolism</keyword>
<keyword evidence="17" id="KW-0812">Transmembrane</keyword>
<dbReference type="Gene3D" id="1.20.1720.10">
    <property type="entry name" value="Multidrug resistance protein D"/>
    <property type="match status" value="1"/>
</dbReference>
<dbReference type="PRINTS" id="PR00830">
    <property type="entry name" value="ENDOLAPTASE"/>
</dbReference>
<feature type="transmembrane region" description="Helical" evidence="17">
    <location>
        <begin position="426"/>
        <end position="445"/>
    </location>
</feature>
<comment type="caution">
    <text evidence="20">The sequence shown here is derived from an EMBL/GenBank/DDBJ whole genome shotgun (WGS) entry which is preliminary data.</text>
</comment>
<reference evidence="20" key="1">
    <citation type="submission" date="2022-10" db="EMBL/GenBank/DDBJ databases">
        <authorList>
            <person name="Chen Y."/>
            <person name="Dougan E. K."/>
            <person name="Chan C."/>
            <person name="Rhodes N."/>
            <person name="Thang M."/>
        </authorList>
    </citation>
    <scope>NUCLEOTIDE SEQUENCE</scope>
</reference>
<dbReference type="Pfam" id="PF00004">
    <property type="entry name" value="AAA"/>
    <property type="match status" value="1"/>
</dbReference>
<evidence type="ECO:0000256" key="8">
    <source>
        <dbReference type="ARBA" id="ARBA00022741"/>
    </source>
</evidence>
<organism evidence="20">
    <name type="scientific">Cladocopium goreaui</name>
    <dbReference type="NCBI Taxonomy" id="2562237"/>
    <lineage>
        <taxon>Eukaryota</taxon>
        <taxon>Sar</taxon>
        <taxon>Alveolata</taxon>
        <taxon>Dinophyceae</taxon>
        <taxon>Suessiales</taxon>
        <taxon>Symbiodiniaceae</taxon>
        <taxon>Cladocopium</taxon>
    </lineage>
</organism>
<keyword evidence="16" id="KW-0175">Coiled coil</keyword>
<feature type="transmembrane region" description="Helical" evidence="17">
    <location>
        <begin position="392"/>
        <end position="414"/>
    </location>
</feature>
<dbReference type="InterPro" id="IPR003593">
    <property type="entry name" value="AAA+_ATPase"/>
</dbReference>
<evidence type="ECO:0000256" key="1">
    <source>
        <dbReference type="ARBA" id="ARBA00004123"/>
    </source>
</evidence>
<dbReference type="InterPro" id="IPR007000">
    <property type="entry name" value="PLipase_B-like"/>
</dbReference>
<feature type="coiled-coil region" evidence="16">
    <location>
        <begin position="581"/>
        <end position="608"/>
    </location>
</feature>
<dbReference type="PROSITE" id="PS00674">
    <property type="entry name" value="AAA"/>
    <property type="match status" value="1"/>
</dbReference>
<dbReference type="Gene3D" id="3.60.60.30">
    <property type="match status" value="1"/>
</dbReference>
<dbReference type="EMBL" id="CAMXCT030000753">
    <property type="protein sequence ID" value="CAL4770143.1"/>
    <property type="molecule type" value="Genomic_DNA"/>
</dbReference>
<evidence type="ECO:0000256" key="10">
    <source>
        <dbReference type="ARBA" id="ARBA00022840"/>
    </source>
</evidence>
<evidence type="ECO:0000256" key="7">
    <source>
        <dbReference type="ARBA" id="ARBA00022729"/>
    </source>
</evidence>
<dbReference type="GO" id="GO:0004620">
    <property type="term" value="F:phospholipase activity"/>
    <property type="evidence" value="ECO:0007669"/>
    <property type="project" value="InterPro"/>
</dbReference>
<dbReference type="EMBL" id="CAMXCT020000753">
    <property type="protein sequence ID" value="CAL1136206.1"/>
    <property type="molecule type" value="Genomic_DNA"/>
</dbReference>
<dbReference type="GO" id="GO:0016020">
    <property type="term" value="C:membrane"/>
    <property type="evidence" value="ECO:0007669"/>
    <property type="project" value="UniProtKB-SubCell"/>
</dbReference>
<feature type="domain" description="Major facilitator superfamily (MFS) profile" evidence="19">
    <location>
        <begin position="122"/>
        <end position="537"/>
    </location>
</feature>
<dbReference type="SMART" id="SM00382">
    <property type="entry name" value="AAA"/>
    <property type="match status" value="1"/>
</dbReference>
<evidence type="ECO:0000313" key="20">
    <source>
        <dbReference type="EMBL" id="CAI3982831.1"/>
    </source>
</evidence>
<keyword evidence="14" id="KW-0325">Glycoprotein</keyword>
<dbReference type="PROSITE" id="PS50850">
    <property type="entry name" value="MFS"/>
    <property type="match status" value="1"/>
</dbReference>
<keyword evidence="17" id="KW-0472">Membrane</keyword>
<dbReference type="GO" id="GO:0016042">
    <property type="term" value="P:lipid catabolic process"/>
    <property type="evidence" value="ECO:0007669"/>
    <property type="project" value="UniProtKB-KW"/>
</dbReference>
<reference evidence="21" key="2">
    <citation type="submission" date="2024-04" db="EMBL/GenBank/DDBJ databases">
        <authorList>
            <person name="Chen Y."/>
            <person name="Shah S."/>
            <person name="Dougan E. K."/>
            <person name="Thang M."/>
            <person name="Chan C."/>
        </authorList>
    </citation>
    <scope>NUCLEOTIDE SEQUENCE [LARGE SCALE GENOMIC DNA]</scope>
</reference>
<dbReference type="Proteomes" id="UP001152797">
    <property type="component" value="Unassembled WGS sequence"/>
</dbReference>
<feature type="transmembrane region" description="Helical" evidence="17">
    <location>
        <begin position="451"/>
        <end position="473"/>
    </location>
</feature>
<dbReference type="FunFam" id="1.10.8.60:FF:000009">
    <property type="entry name" value="26S protease regulatory subunit 6A"/>
    <property type="match status" value="1"/>
</dbReference>
<keyword evidence="11" id="KW-0647">Proteasome</keyword>
<evidence type="ECO:0000256" key="4">
    <source>
        <dbReference type="ARBA" id="ARBA00006914"/>
    </source>
</evidence>
<dbReference type="InterPro" id="IPR011701">
    <property type="entry name" value="MFS"/>
</dbReference>
<evidence type="ECO:0000256" key="11">
    <source>
        <dbReference type="ARBA" id="ARBA00022942"/>
    </source>
</evidence>
<keyword evidence="15" id="KW-0539">Nucleus</keyword>
<feature type="transmembrane region" description="Helical" evidence="17">
    <location>
        <begin position="111"/>
        <end position="131"/>
    </location>
</feature>
<dbReference type="Gene3D" id="3.40.50.300">
    <property type="entry name" value="P-loop containing nucleotide triphosphate hydrolases"/>
    <property type="match status" value="1"/>
</dbReference>
<dbReference type="InterPro" id="IPR003960">
    <property type="entry name" value="ATPase_AAA_CS"/>
</dbReference>
<evidence type="ECO:0000313" key="21">
    <source>
        <dbReference type="EMBL" id="CAL1136206.1"/>
    </source>
</evidence>
<evidence type="ECO:0000256" key="15">
    <source>
        <dbReference type="ARBA" id="ARBA00023242"/>
    </source>
</evidence>
<keyword evidence="23" id="KW-1185">Reference proteome</keyword>
<evidence type="ECO:0000256" key="2">
    <source>
        <dbReference type="ARBA" id="ARBA00004141"/>
    </source>
</evidence>
<dbReference type="InterPro" id="IPR012340">
    <property type="entry name" value="NA-bd_OB-fold"/>
</dbReference>
<evidence type="ECO:0000259" key="19">
    <source>
        <dbReference type="PROSITE" id="PS50850"/>
    </source>
</evidence>
<dbReference type="GO" id="GO:0005524">
    <property type="term" value="F:ATP binding"/>
    <property type="evidence" value="ECO:0007669"/>
    <property type="project" value="UniProtKB-KW"/>
</dbReference>
<protein>
    <submittedName>
        <fullName evidence="22">Phospholipase B-like 2</fullName>
    </submittedName>
</protein>
<dbReference type="InterPro" id="IPR027417">
    <property type="entry name" value="P-loop_NTPase"/>
</dbReference>
<evidence type="ECO:0000256" key="3">
    <source>
        <dbReference type="ARBA" id="ARBA00004496"/>
    </source>
</evidence>
<dbReference type="InterPro" id="IPR020846">
    <property type="entry name" value="MFS_dom"/>
</dbReference>
<comment type="similarity">
    <text evidence="5">Belongs to the phospholipase B-like family.</text>
</comment>
<proteinExistence type="inferred from homology"/>
<keyword evidence="12" id="KW-0442">Lipid degradation</keyword>
<keyword evidence="6" id="KW-0963">Cytoplasm</keyword>
<feature type="transmembrane region" description="Helical" evidence="17">
    <location>
        <begin position="307"/>
        <end position="328"/>
    </location>
</feature>
<dbReference type="InterPro" id="IPR041569">
    <property type="entry name" value="AAA_lid_3"/>
</dbReference>
<comment type="similarity">
    <text evidence="4">Belongs to the AAA ATPase family.</text>
</comment>
<evidence type="ECO:0000256" key="9">
    <source>
        <dbReference type="ARBA" id="ARBA00022801"/>
    </source>
</evidence>
<feature type="non-terminal residue" evidence="20">
    <location>
        <position position="1"/>
    </location>
</feature>
<evidence type="ECO:0000313" key="22">
    <source>
        <dbReference type="EMBL" id="CAL4770143.1"/>
    </source>
</evidence>
<evidence type="ECO:0000256" key="18">
    <source>
        <dbReference type="SAM" id="SignalP"/>
    </source>
</evidence>
<feature type="signal peptide" evidence="18">
    <location>
        <begin position="1"/>
        <end position="21"/>
    </location>
</feature>
<evidence type="ECO:0000256" key="12">
    <source>
        <dbReference type="ARBA" id="ARBA00022963"/>
    </source>
</evidence>
<feature type="chain" id="PRO_5043269983" evidence="18">
    <location>
        <begin position="22"/>
        <end position="1589"/>
    </location>
</feature>
<dbReference type="Gene3D" id="1.10.8.60">
    <property type="match status" value="1"/>
</dbReference>
<evidence type="ECO:0000256" key="5">
    <source>
        <dbReference type="ARBA" id="ARBA00007835"/>
    </source>
</evidence>
<dbReference type="FunFam" id="3.40.50.300:FF:000037">
    <property type="entry name" value="26S protease regulatory subunit 6A"/>
    <property type="match status" value="1"/>
</dbReference>
<keyword evidence="17" id="KW-1133">Transmembrane helix</keyword>
<keyword evidence="8" id="KW-0547">Nucleotide-binding</keyword>
<evidence type="ECO:0000256" key="17">
    <source>
        <dbReference type="SAM" id="Phobius"/>
    </source>
</evidence>